<feature type="chain" id="PRO_5014029834" evidence="1">
    <location>
        <begin position="27"/>
        <end position="131"/>
    </location>
</feature>
<evidence type="ECO:0000313" key="3">
    <source>
        <dbReference type="EMBL" id="JAI51240.1"/>
    </source>
</evidence>
<dbReference type="EMBL" id="GDHF01031785">
    <property type="protein sequence ID" value="JAI20529.1"/>
    <property type="molecule type" value="Transcribed_RNA"/>
</dbReference>
<evidence type="ECO:0000256" key="1">
    <source>
        <dbReference type="SAM" id="SignalP"/>
    </source>
</evidence>
<name>A0A0K8U1A5_BACLA</name>
<accession>A0A0K8U1A5</accession>
<gene>
    <name evidence="2" type="ORF">c2_g1_i4</name>
    <name evidence="3" type="ORF">c2_g1_i6</name>
</gene>
<dbReference type="AlphaFoldDB" id="A0A0K8U1A5"/>
<keyword evidence="1" id="KW-0732">Signal</keyword>
<feature type="signal peptide" evidence="1">
    <location>
        <begin position="1"/>
        <end position="26"/>
    </location>
</feature>
<evidence type="ECO:0000313" key="2">
    <source>
        <dbReference type="EMBL" id="JAI20529.1"/>
    </source>
</evidence>
<proteinExistence type="predicted"/>
<dbReference type="EMBL" id="GDHF01001074">
    <property type="protein sequence ID" value="JAI51240.1"/>
    <property type="molecule type" value="Transcribed_RNA"/>
</dbReference>
<protein>
    <submittedName>
        <fullName evidence="2">Uncharacterized protein</fullName>
    </submittedName>
</protein>
<reference evidence="2" key="1">
    <citation type="submission" date="2015-06" db="EMBL/GenBank/DDBJ databases">
        <authorList>
            <person name="Hoefler B.C."/>
            <person name="Straight P.D."/>
        </authorList>
    </citation>
    <scope>NUCLEOTIDE SEQUENCE</scope>
</reference>
<sequence length="131" mass="14295">MRITYQRTILLYGAILMFLKLNATTGAILDSRCYLEGGGSAESFLANEDLEVGAIIGKLRINGNPEIEGGDIDLSLREKDAPIKIISSTKDLSLTVELDKEGVLGPSSVYVNVICTRRRSTDPLSCVVRYL</sequence>
<dbReference type="OrthoDB" id="6250271at2759"/>
<dbReference type="FunFam" id="2.60.40.60:FF:000262">
    <property type="entry name" value="protocadherin-23 isoform X2"/>
    <property type="match status" value="1"/>
</dbReference>
<organism evidence="2">
    <name type="scientific">Bactrocera latifrons</name>
    <name type="common">Malaysian fruit fly</name>
    <name type="synonym">Chaetodacus latifrons</name>
    <dbReference type="NCBI Taxonomy" id="174628"/>
    <lineage>
        <taxon>Eukaryota</taxon>
        <taxon>Metazoa</taxon>
        <taxon>Ecdysozoa</taxon>
        <taxon>Arthropoda</taxon>
        <taxon>Hexapoda</taxon>
        <taxon>Insecta</taxon>
        <taxon>Pterygota</taxon>
        <taxon>Neoptera</taxon>
        <taxon>Endopterygota</taxon>
        <taxon>Diptera</taxon>
        <taxon>Brachycera</taxon>
        <taxon>Muscomorpha</taxon>
        <taxon>Tephritoidea</taxon>
        <taxon>Tephritidae</taxon>
        <taxon>Bactrocera</taxon>
        <taxon>Bactrocera</taxon>
    </lineage>
</organism>